<gene>
    <name evidence="4" type="ORF">SGUI_1314</name>
</gene>
<reference evidence="4 5" key="1">
    <citation type="submission" date="2016-03" db="EMBL/GenBank/DDBJ databases">
        <title>Shallow-sea hydrothermal system.</title>
        <authorList>
            <person name="Tang K."/>
        </authorList>
    </citation>
    <scope>NUCLEOTIDE SEQUENCE [LARGE SCALE GENOMIC DNA]</scope>
    <source>
        <strain evidence="4 5">JLT9</strain>
    </source>
</reference>
<dbReference type="KEGG" id="serj:SGUI_1314"/>
<keyword evidence="1 4" id="KW-0808">Transferase</keyword>
<dbReference type="EMBL" id="CP014989">
    <property type="protein sequence ID" value="ANS78710.1"/>
    <property type="molecule type" value="Genomic_DNA"/>
</dbReference>
<accession>A0A1B1NBA3</accession>
<organism evidence="4 5">
    <name type="scientific">Serinicoccus hydrothermalis</name>
    <dbReference type="NCBI Taxonomy" id="1758689"/>
    <lineage>
        <taxon>Bacteria</taxon>
        <taxon>Bacillati</taxon>
        <taxon>Actinomycetota</taxon>
        <taxon>Actinomycetes</taxon>
        <taxon>Micrococcales</taxon>
        <taxon>Ornithinimicrobiaceae</taxon>
        <taxon>Serinicoccus</taxon>
    </lineage>
</organism>
<dbReference type="SUPFAM" id="SSF53756">
    <property type="entry name" value="UDP-Glycosyltransferase/glycogen phosphorylase"/>
    <property type="match status" value="1"/>
</dbReference>
<evidence type="ECO:0000313" key="4">
    <source>
        <dbReference type="EMBL" id="ANS78710.1"/>
    </source>
</evidence>
<evidence type="ECO:0000256" key="1">
    <source>
        <dbReference type="ARBA" id="ARBA00022679"/>
    </source>
</evidence>
<dbReference type="STRING" id="1758689.SGUI_1314"/>
<protein>
    <submittedName>
        <fullName evidence="4">Glycosyl transferase, group 1</fullName>
    </submittedName>
</protein>
<sequence>MADRLRRLGRQQVSRADQRVVGKLRSPAPRRDPVPELAPPPDVLHVVLVEGIPMEFGGRTASILAKCRTLYEQGGIRSVVLVRNHAHTLPRAVEGMRRRGQLSEGVEVRWLMDAYPDATEAVAPAATPEAETELEAAGWGRKGRWWVRDTTEGSVRRRYRGGALELEDTFDADGARVGREEYDPEGRHRRSLTWDVGSHHPREHVYYRRNGRPMYALTHSSPTGHGERPRERSVTFFDEQGEVESTQPGSLAPVVHRALDALTQSRPTILVVEARQADPDALTYRRDHVRTCYVAHNSHLAHPDSEVDDVRPSFRRLFRRLDTGAAMVFLTDSQRADAEALLGRRDSFWVIPHAAPATTSHTEVEREPGLVIMMGRLAPQKRTDHGIRAFATVLETCPDARLEIYGEGMRRGELQQLIDDLGIGGSVTLEGFTTEPGRQYRRATLCLQSSRFEGAPMVFVEALRQECPIVSYDIRYGPADIVDDGVNGFLVPEGDIEDLARRTVQVLDDPALARSLRAGCEGVDERFGQEAFAARWFELFRTLAADLPTGRG</sequence>
<proteinExistence type="predicted"/>
<dbReference type="Pfam" id="PF00534">
    <property type="entry name" value="Glycos_transf_1"/>
    <property type="match status" value="1"/>
</dbReference>
<dbReference type="Gene3D" id="3.40.50.2000">
    <property type="entry name" value="Glycogen Phosphorylase B"/>
    <property type="match status" value="3"/>
</dbReference>
<keyword evidence="5" id="KW-1185">Reference proteome</keyword>
<feature type="domain" description="Glycosyl transferase family 1" evidence="3">
    <location>
        <begin position="367"/>
        <end position="516"/>
    </location>
</feature>
<evidence type="ECO:0000313" key="5">
    <source>
        <dbReference type="Proteomes" id="UP000092482"/>
    </source>
</evidence>
<dbReference type="PANTHER" id="PTHR12526">
    <property type="entry name" value="GLYCOSYLTRANSFERASE"/>
    <property type="match status" value="1"/>
</dbReference>
<evidence type="ECO:0000256" key="2">
    <source>
        <dbReference type="SAM" id="MobiDB-lite"/>
    </source>
</evidence>
<dbReference type="GO" id="GO:0016757">
    <property type="term" value="F:glycosyltransferase activity"/>
    <property type="evidence" value="ECO:0007669"/>
    <property type="project" value="InterPro"/>
</dbReference>
<dbReference type="Proteomes" id="UP000092482">
    <property type="component" value="Chromosome"/>
</dbReference>
<evidence type="ECO:0000259" key="3">
    <source>
        <dbReference type="Pfam" id="PF00534"/>
    </source>
</evidence>
<dbReference type="InterPro" id="IPR001296">
    <property type="entry name" value="Glyco_trans_1"/>
</dbReference>
<feature type="region of interest" description="Disordered" evidence="2">
    <location>
        <begin position="1"/>
        <end position="37"/>
    </location>
</feature>
<dbReference type="AlphaFoldDB" id="A0A1B1NBA3"/>
<name>A0A1B1NBA3_9MICO</name>